<keyword evidence="7" id="KW-0067">ATP-binding</keyword>
<feature type="transmembrane region" description="Helical" evidence="9">
    <location>
        <begin position="43"/>
        <end position="60"/>
    </location>
</feature>
<dbReference type="AlphaFoldDB" id="A0A840P179"/>
<evidence type="ECO:0000256" key="9">
    <source>
        <dbReference type="SAM" id="Phobius"/>
    </source>
</evidence>
<dbReference type="EC" id="2.7.13.3" evidence="2"/>
<keyword evidence="9" id="KW-1133">Transmembrane helix</keyword>
<dbReference type="GO" id="GO:0016020">
    <property type="term" value="C:membrane"/>
    <property type="evidence" value="ECO:0007669"/>
    <property type="project" value="InterPro"/>
</dbReference>
<accession>A0A840P179</accession>
<evidence type="ECO:0000256" key="2">
    <source>
        <dbReference type="ARBA" id="ARBA00012438"/>
    </source>
</evidence>
<gene>
    <name evidence="12" type="ORF">HNP84_000695</name>
</gene>
<organism evidence="12 13">
    <name type="scientific">Thermocatellispora tengchongensis</name>
    <dbReference type="NCBI Taxonomy" id="1073253"/>
    <lineage>
        <taxon>Bacteria</taxon>
        <taxon>Bacillati</taxon>
        <taxon>Actinomycetota</taxon>
        <taxon>Actinomycetes</taxon>
        <taxon>Streptosporangiales</taxon>
        <taxon>Streptosporangiaceae</taxon>
        <taxon>Thermocatellispora</taxon>
    </lineage>
</organism>
<comment type="catalytic activity">
    <reaction evidence="1">
        <text>ATP + protein L-histidine = ADP + protein N-phospho-L-histidine.</text>
        <dbReference type="EC" id="2.7.13.3"/>
    </reaction>
</comment>
<evidence type="ECO:0000256" key="6">
    <source>
        <dbReference type="ARBA" id="ARBA00022777"/>
    </source>
</evidence>
<protein>
    <recommendedName>
        <fullName evidence="2">histidine kinase</fullName>
        <ecNumber evidence="2">2.7.13.3</ecNumber>
    </recommendedName>
</protein>
<dbReference type="InterPro" id="IPR003594">
    <property type="entry name" value="HATPase_dom"/>
</dbReference>
<comment type="caution">
    <text evidence="12">The sequence shown here is derived from an EMBL/GenBank/DDBJ whole genome shotgun (WGS) entry which is preliminary data.</text>
</comment>
<dbReference type="PANTHER" id="PTHR24421:SF10">
    <property type="entry name" value="NITRATE_NITRITE SENSOR PROTEIN NARQ"/>
    <property type="match status" value="1"/>
</dbReference>
<dbReference type="SUPFAM" id="SSF55874">
    <property type="entry name" value="ATPase domain of HSP90 chaperone/DNA topoisomerase II/histidine kinase"/>
    <property type="match status" value="1"/>
</dbReference>
<evidence type="ECO:0000256" key="3">
    <source>
        <dbReference type="ARBA" id="ARBA00022553"/>
    </source>
</evidence>
<keyword evidence="4" id="KW-0808">Transferase</keyword>
<sequence length="374" mass="39022">MNTVKTTGRQQVGDAVLALVLTALALVVTGAGAAYYAAPGQRLDMLGGAFVAATGLALAVRRRWPAAVLAVATVSTAAYLVLGYPYGLIMVCFLVAVYTAARHLPPARSVPLAVAALVLLLAHIFTNDAALPGALGLIPASAWVIVPLSAGITVRVVRESAARERAETIRRRVDGERLRVAQEVHDIVGHGLAAIKMQADVALHLLARKPEQARVALEAISRTSGTALDELRATLAAVRENDTVRSPAASLSRLDELRQRMSEAGVQVRLERSGTPRPLPEAVDLTGYRVVQESLTNVLRHGGAGQATVSVRYAPDAVILAITNPVAGEPARGGGLGIPGMRDRVLALGGEFSAGPAPGDRFEVHASLPIGGHP</sequence>
<name>A0A840P179_9ACTN</name>
<evidence type="ECO:0000313" key="13">
    <source>
        <dbReference type="Proteomes" id="UP000578449"/>
    </source>
</evidence>
<reference evidence="12 13" key="1">
    <citation type="submission" date="2020-08" db="EMBL/GenBank/DDBJ databases">
        <title>Genomic Encyclopedia of Type Strains, Phase IV (KMG-IV): sequencing the most valuable type-strain genomes for metagenomic binning, comparative biology and taxonomic classification.</title>
        <authorList>
            <person name="Goeker M."/>
        </authorList>
    </citation>
    <scope>NUCLEOTIDE SEQUENCE [LARGE SCALE GENOMIC DNA]</scope>
    <source>
        <strain evidence="12 13">DSM 45615</strain>
    </source>
</reference>
<evidence type="ECO:0000259" key="11">
    <source>
        <dbReference type="Pfam" id="PF07730"/>
    </source>
</evidence>
<dbReference type="Proteomes" id="UP000578449">
    <property type="component" value="Unassembled WGS sequence"/>
</dbReference>
<evidence type="ECO:0000256" key="7">
    <source>
        <dbReference type="ARBA" id="ARBA00022840"/>
    </source>
</evidence>
<evidence type="ECO:0000259" key="10">
    <source>
        <dbReference type="Pfam" id="PF02518"/>
    </source>
</evidence>
<dbReference type="Gene3D" id="1.20.5.1930">
    <property type="match status" value="1"/>
</dbReference>
<dbReference type="CDD" id="cd16917">
    <property type="entry name" value="HATPase_UhpB-NarQ-NarX-like"/>
    <property type="match status" value="1"/>
</dbReference>
<keyword evidence="8" id="KW-0902">Two-component regulatory system</keyword>
<dbReference type="InterPro" id="IPR036890">
    <property type="entry name" value="HATPase_C_sf"/>
</dbReference>
<keyword evidence="9" id="KW-0472">Membrane</keyword>
<dbReference type="Gene3D" id="3.30.565.10">
    <property type="entry name" value="Histidine kinase-like ATPase, C-terminal domain"/>
    <property type="match status" value="1"/>
</dbReference>
<evidence type="ECO:0000256" key="5">
    <source>
        <dbReference type="ARBA" id="ARBA00022741"/>
    </source>
</evidence>
<feature type="transmembrane region" description="Helical" evidence="9">
    <location>
        <begin position="15"/>
        <end position="36"/>
    </location>
</feature>
<dbReference type="GO" id="GO:0046983">
    <property type="term" value="F:protein dimerization activity"/>
    <property type="evidence" value="ECO:0007669"/>
    <property type="project" value="InterPro"/>
</dbReference>
<keyword evidence="3" id="KW-0597">Phosphoprotein</keyword>
<proteinExistence type="predicted"/>
<dbReference type="InterPro" id="IPR050482">
    <property type="entry name" value="Sensor_HK_TwoCompSys"/>
</dbReference>
<evidence type="ECO:0000256" key="4">
    <source>
        <dbReference type="ARBA" id="ARBA00022679"/>
    </source>
</evidence>
<keyword evidence="9" id="KW-0812">Transmembrane</keyword>
<dbReference type="Pfam" id="PF02518">
    <property type="entry name" value="HATPase_c"/>
    <property type="match status" value="1"/>
</dbReference>
<dbReference type="GO" id="GO:0005524">
    <property type="term" value="F:ATP binding"/>
    <property type="evidence" value="ECO:0007669"/>
    <property type="project" value="UniProtKB-KW"/>
</dbReference>
<feature type="transmembrane region" description="Helical" evidence="9">
    <location>
        <begin position="66"/>
        <end position="97"/>
    </location>
</feature>
<evidence type="ECO:0000313" key="12">
    <source>
        <dbReference type="EMBL" id="MBB5131007.1"/>
    </source>
</evidence>
<dbReference type="Pfam" id="PF07730">
    <property type="entry name" value="HisKA_3"/>
    <property type="match status" value="1"/>
</dbReference>
<keyword evidence="6 12" id="KW-0418">Kinase</keyword>
<dbReference type="RefSeq" id="WP_185047809.1">
    <property type="nucleotide sequence ID" value="NZ_BAABIX010000013.1"/>
</dbReference>
<dbReference type="PANTHER" id="PTHR24421">
    <property type="entry name" value="NITRATE/NITRITE SENSOR PROTEIN NARX-RELATED"/>
    <property type="match status" value="1"/>
</dbReference>
<feature type="transmembrane region" description="Helical" evidence="9">
    <location>
        <begin position="109"/>
        <end position="125"/>
    </location>
</feature>
<dbReference type="InterPro" id="IPR011712">
    <property type="entry name" value="Sig_transdc_His_kin_sub3_dim/P"/>
</dbReference>
<keyword evidence="13" id="KW-1185">Reference proteome</keyword>
<dbReference type="GO" id="GO:0000155">
    <property type="term" value="F:phosphorelay sensor kinase activity"/>
    <property type="evidence" value="ECO:0007669"/>
    <property type="project" value="InterPro"/>
</dbReference>
<feature type="domain" description="Signal transduction histidine kinase subgroup 3 dimerisation and phosphoacceptor" evidence="11">
    <location>
        <begin position="176"/>
        <end position="241"/>
    </location>
</feature>
<dbReference type="EMBL" id="JACHGN010000001">
    <property type="protein sequence ID" value="MBB5131007.1"/>
    <property type="molecule type" value="Genomic_DNA"/>
</dbReference>
<keyword evidence="5" id="KW-0547">Nucleotide-binding</keyword>
<evidence type="ECO:0000256" key="1">
    <source>
        <dbReference type="ARBA" id="ARBA00000085"/>
    </source>
</evidence>
<evidence type="ECO:0000256" key="8">
    <source>
        <dbReference type="ARBA" id="ARBA00023012"/>
    </source>
</evidence>
<feature type="domain" description="Histidine kinase/HSP90-like ATPase" evidence="10">
    <location>
        <begin position="288"/>
        <end position="368"/>
    </location>
</feature>
<feature type="transmembrane region" description="Helical" evidence="9">
    <location>
        <begin position="137"/>
        <end position="157"/>
    </location>
</feature>